<name>A0ACC4DRP5_PURLI</name>
<dbReference type="Proteomes" id="UP001638806">
    <property type="component" value="Unassembled WGS sequence"/>
</dbReference>
<gene>
    <name evidence="1" type="ORF">ACCO45_006914</name>
</gene>
<organism evidence="1 2">
    <name type="scientific">Purpureocillium lilacinum</name>
    <name type="common">Paecilomyces lilacinus</name>
    <dbReference type="NCBI Taxonomy" id="33203"/>
    <lineage>
        <taxon>Eukaryota</taxon>
        <taxon>Fungi</taxon>
        <taxon>Dikarya</taxon>
        <taxon>Ascomycota</taxon>
        <taxon>Pezizomycotina</taxon>
        <taxon>Sordariomycetes</taxon>
        <taxon>Hypocreomycetidae</taxon>
        <taxon>Hypocreales</taxon>
        <taxon>Ophiocordycipitaceae</taxon>
        <taxon>Purpureocillium</taxon>
    </lineage>
</organism>
<evidence type="ECO:0000313" key="1">
    <source>
        <dbReference type="EMBL" id="KAL3958752.1"/>
    </source>
</evidence>
<accession>A0ACC4DRP5</accession>
<proteinExistence type="predicted"/>
<keyword evidence="2" id="KW-1185">Reference proteome</keyword>
<protein>
    <submittedName>
        <fullName evidence="1">Uncharacterized protein</fullName>
    </submittedName>
</protein>
<comment type="caution">
    <text evidence="1">The sequence shown here is derived from an EMBL/GenBank/DDBJ whole genome shotgun (WGS) entry which is preliminary data.</text>
</comment>
<reference evidence="1" key="1">
    <citation type="submission" date="2024-12" db="EMBL/GenBank/DDBJ databases">
        <title>Comparative genomics and development of molecular markers within Purpureocillium lilacinum and among Purpureocillium species.</title>
        <authorList>
            <person name="Yeh Z.-Y."/>
            <person name="Ni N.-T."/>
            <person name="Lo P.-H."/>
            <person name="Mushyakhwo K."/>
            <person name="Lin C.-F."/>
            <person name="Nai Y.-S."/>
        </authorList>
    </citation>
    <scope>NUCLEOTIDE SEQUENCE</scope>
    <source>
        <strain evidence="1">NCHU-NPUST-175</strain>
    </source>
</reference>
<sequence length="1573" mass="172420">MSESLVLPLSAAAVAFAGLATLPGAFSFLSQARNRTPKDNFYEDEDGKSTPEAVAAFSNKGPKTAVVLFAALGFGLITAASVIATLGDAKHGLLLESWLLTGAWANTGSPASLTGCSPRPGHLPGLPSLARANAQSRSLGLFPSLFAAIAASFQILSVGQHVHVRDDVPFILRIVNFGANIALMFASISIPRRPQVYYKDKLVSPEWTVSTINRYTWTFGGKILAMARKKGDLDGKDIPRPDSQIRAENLVSRWIRGNHTGSLLLSLFRAYGGRLAIQWAVLLFRCCLGIGPFWAMLRLVQALEHKEEADKTQLWLLILCMGVFTMAEQWIDGWIVWFSITRLCMPIRGQLSALVFNKSLRRKNVKSADNTKDDDKSGEDGKKDDNDDDKDKDKDKDDKEESSVLKSRQAIVNLVGVDSRHIAEFAMMQFFLINSVGKLIVFSAFLIQLIGWLPFGAGILAWALVLPVNTYVSKIYMKAEDQLMKNRDNKLAVVNEALLGMRQIKFSAIEGQWEKKILEMREAELRTIKRVFTADSVLFFCWVTSPILLAAASLATYAAIHGILAPSVAFVSVGIFKSLEVSLSVLPELLAGGMDTLVSVRRVQKYLDGPEIEKVVSEGPDVAFENASIAWPVDGEVPDEDRFILNNVNLSFPEGELSVISGKTGTGKSLLLSALLGEADLLEGSIYMPTTLPPLERNDGKAHPGNWLLHGSVAYVSQTPWLESASFRDNILFGLPYLEDRYNTALDVCALKKDLEILPDGDQTELGANGINLSGGQKWRVTLARAIYSRASILIMDDIFSAVDAHVGRQIFENCISGDICKGRTRILVTHHVGLVDSQTKYIVELGEGTVLHSGLTSDLAEDGTLQKIKSHEQPQVVIQVDENGDGPTAVNSEETSVLEPTENEESTVNTLHKVPSKTGKKFVVDEAREKGMVKKHVYATYMKSSGGWFFWGACAILYVSFEGMNLGRNWWLRIWTDDQEESVAISSSGHQHGMAYGVSLQHSTMHAASHMHVSAHEHKSLSFYLGVYIALSASSAIIGTVRFLWTFVISIKASRTLFKRILFTVMHTKLRWLDTVPVGRILNRLTADFDIVDSRITMSLGFMFWRILGLVGVCVAGILVSAYIIPLAIVLLLFAAVVGKTYLDGARPIKRLESTAKSPVFELFNASLAGVSTLRAFQKTHVYVDRMYNLLDSWDNLSVYNWVLNRWLGFRMALIGTAFTTTVGAIVVGSSFIDAAMAGFTMSFALDFSGNMLMAVRGYANLELDMNAAERVIEYCELDTEDLEGEEPPAAWPTSGRMEVDGLVAGYAPDLPPVLKGISFSVKNNERIGVIGRTGAGKSSLTLALFRFLDSRAGSVFIDGIDISKIKLSSLRSRLAIIPQDPVLFSGTIRSNLDPFDEHTDDELRDCLSRVHLVDSQPVTPANEPSSAANSTPGSTLAPKNVNIFRDLQSGISESGGNLSQGQRQLLCIARAIISRPKIMVLDEATSAVDMATDTLIQRSIREEFTDSTLLVIAHRLSTIADFDRILVLSEGTVAEFGTPRELWDKGGIFRDMCAHSGEAEKLKSVVLGQSN</sequence>
<evidence type="ECO:0000313" key="2">
    <source>
        <dbReference type="Proteomes" id="UP001638806"/>
    </source>
</evidence>
<dbReference type="EMBL" id="JBGNUJ010000006">
    <property type="protein sequence ID" value="KAL3958752.1"/>
    <property type="molecule type" value="Genomic_DNA"/>
</dbReference>